<accession>A0A087EBJ8</accession>
<dbReference type="EMBL" id="JGZR01000001">
    <property type="protein sequence ID" value="KFJ05149.1"/>
    <property type="molecule type" value="Genomic_DNA"/>
</dbReference>
<proteinExistence type="predicted"/>
<name>A0A087EBJ8_9BIFI</name>
<dbReference type="RefSeq" id="WP_024464131.1">
    <property type="nucleotide sequence ID" value="NZ_CP062939.1"/>
</dbReference>
<dbReference type="STRING" id="77635.BISU_1265"/>
<sequence>MRHSPGRRRGVSLFTAKRGFLTEEPSSNREVERLVDTLIDGIKALIDGDELVAEFSIHSPYLAAVLVNAFAKISLNTVDAFAKISLDTINTSSEVLFNAVDTSGQALLNTIDTPSKTVLDTVNLPSEAAFNAVNTDIRVIDALGKLRLPVRTSLAKTALTARNAAMVGMLLMSVFMAGFLSYASKHR</sequence>
<comment type="caution">
    <text evidence="2">The sequence shown here is derived from an EMBL/GenBank/DDBJ whole genome shotgun (WGS) entry which is preliminary data.</text>
</comment>
<evidence type="ECO:0000313" key="2">
    <source>
        <dbReference type="EMBL" id="KFJ05149.1"/>
    </source>
</evidence>
<gene>
    <name evidence="2" type="ORF">BISU_1265</name>
</gene>
<keyword evidence="1" id="KW-1133">Transmembrane helix</keyword>
<dbReference type="AlphaFoldDB" id="A0A087EBJ8"/>
<protein>
    <submittedName>
        <fullName evidence="2">Uncharacterized protein</fullName>
    </submittedName>
</protein>
<evidence type="ECO:0000313" key="3">
    <source>
        <dbReference type="Proteomes" id="UP000029055"/>
    </source>
</evidence>
<dbReference type="OrthoDB" id="9960521at2"/>
<keyword evidence="1" id="KW-0812">Transmembrane</keyword>
<dbReference type="Proteomes" id="UP000029055">
    <property type="component" value="Unassembled WGS sequence"/>
</dbReference>
<feature type="transmembrane region" description="Helical" evidence="1">
    <location>
        <begin position="164"/>
        <end position="183"/>
    </location>
</feature>
<organism evidence="2 3">
    <name type="scientific">Bifidobacterium subtile</name>
    <dbReference type="NCBI Taxonomy" id="77635"/>
    <lineage>
        <taxon>Bacteria</taxon>
        <taxon>Bacillati</taxon>
        <taxon>Actinomycetota</taxon>
        <taxon>Actinomycetes</taxon>
        <taxon>Bifidobacteriales</taxon>
        <taxon>Bifidobacteriaceae</taxon>
        <taxon>Bifidobacterium</taxon>
    </lineage>
</organism>
<keyword evidence="3" id="KW-1185">Reference proteome</keyword>
<evidence type="ECO:0000256" key="1">
    <source>
        <dbReference type="SAM" id="Phobius"/>
    </source>
</evidence>
<keyword evidence="1" id="KW-0472">Membrane</keyword>
<reference evidence="2 3" key="1">
    <citation type="submission" date="2014-03" db="EMBL/GenBank/DDBJ databases">
        <title>Genomics of Bifidobacteria.</title>
        <authorList>
            <person name="Ventura M."/>
            <person name="Milani C."/>
            <person name="Lugli G.A."/>
        </authorList>
    </citation>
    <scope>NUCLEOTIDE SEQUENCE [LARGE SCALE GENOMIC DNA]</scope>
    <source>
        <strain evidence="2 3">LMG 11597</strain>
    </source>
</reference>